<evidence type="ECO:0000256" key="13">
    <source>
        <dbReference type="ARBA" id="ARBA00030857"/>
    </source>
</evidence>
<evidence type="ECO:0000313" key="19">
    <source>
        <dbReference type="Proteomes" id="UP001057291"/>
    </source>
</evidence>
<evidence type="ECO:0000313" key="18">
    <source>
        <dbReference type="EMBL" id="GIM45213.1"/>
    </source>
</evidence>
<dbReference type="InterPro" id="IPR015424">
    <property type="entry name" value="PyrdxlP-dep_Trfase"/>
</dbReference>
<evidence type="ECO:0000256" key="12">
    <source>
        <dbReference type="ARBA" id="ARBA00030204"/>
    </source>
</evidence>
<dbReference type="GO" id="GO:0042802">
    <property type="term" value="F:identical protein binding"/>
    <property type="evidence" value="ECO:0007669"/>
    <property type="project" value="TreeGrafter"/>
</dbReference>
<evidence type="ECO:0000256" key="11">
    <source>
        <dbReference type="ARBA" id="ARBA00029760"/>
    </source>
</evidence>
<dbReference type="GO" id="GO:0030170">
    <property type="term" value="F:pyridoxal phosphate binding"/>
    <property type="evidence" value="ECO:0007669"/>
    <property type="project" value="InterPro"/>
</dbReference>
<dbReference type="AlphaFoldDB" id="A0AAV4LC31"/>
<comment type="caution">
    <text evidence="18">The sequence shown here is derived from an EMBL/GenBank/DDBJ whole genome shotgun (WGS) entry which is preliminary data.</text>
</comment>
<dbReference type="PANTHER" id="PTHR11986:SF58">
    <property type="entry name" value="LEUCINE_METHIONINE RACEMASE"/>
    <property type="match status" value="1"/>
</dbReference>
<evidence type="ECO:0000256" key="8">
    <source>
        <dbReference type="ARBA" id="ARBA00022576"/>
    </source>
</evidence>
<keyword evidence="9" id="KW-0808">Transferase</keyword>
<comment type="cofactor">
    <cofactor evidence="2">
        <name>pyridoxal 5'-phosphate</name>
        <dbReference type="ChEBI" id="CHEBI:597326"/>
    </cofactor>
</comment>
<dbReference type="PROSITE" id="PS00600">
    <property type="entry name" value="AA_TRANSFER_CLASS_3"/>
    <property type="match status" value="1"/>
</dbReference>
<dbReference type="SUPFAM" id="SSF53383">
    <property type="entry name" value="PLP-dependent transferases"/>
    <property type="match status" value="1"/>
</dbReference>
<evidence type="ECO:0000256" key="6">
    <source>
        <dbReference type="ARBA" id="ARBA00012912"/>
    </source>
</evidence>
<dbReference type="Gene3D" id="3.40.640.10">
    <property type="entry name" value="Type I PLP-dependent aspartate aminotransferase-like (Major domain)"/>
    <property type="match status" value="1"/>
</dbReference>
<keyword evidence="19" id="KW-1185">Reference proteome</keyword>
<dbReference type="GO" id="GO:0047298">
    <property type="term" value="F:(S)-3-amino-2-methylpropionate transaminase activity"/>
    <property type="evidence" value="ECO:0007669"/>
    <property type="project" value="UniProtKB-EC"/>
</dbReference>
<dbReference type="Gene3D" id="3.90.1150.10">
    <property type="entry name" value="Aspartate Aminotransferase, domain 1"/>
    <property type="match status" value="1"/>
</dbReference>
<dbReference type="Pfam" id="PF00202">
    <property type="entry name" value="Aminotran_3"/>
    <property type="match status" value="1"/>
</dbReference>
<evidence type="ECO:0000256" key="1">
    <source>
        <dbReference type="ARBA" id="ARBA00001750"/>
    </source>
</evidence>
<evidence type="ECO:0000256" key="15">
    <source>
        <dbReference type="ARBA" id="ARBA00048021"/>
    </source>
</evidence>
<proteinExistence type="inferred from homology"/>
<keyword evidence="10 17" id="KW-0663">Pyridoxal phosphate</keyword>
<dbReference type="NCBIfam" id="NF005376">
    <property type="entry name" value="PRK06918.1"/>
    <property type="match status" value="1"/>
</dbReference>
<dbReference type="GO" id="GO:0009448">
    <property type="term" value="P:gamma-aminobutyric acid metabolic process"/>
    <property type="evidence" value="ECO:0007669"/>
    <property type="project" value="InterPro"/>
</dbReference>
<dbReference type="EMBL" id="BOQE01000001">
    <property type="protein sequence ID" value="GIM45213.1"/>
    <property type="molecule type" value="Genomic_DNA"/>
</dbReference>
<evidence type="ECO:0000256" key="7">
    <source>
        <dbReference type="ARBA" id="ARBA00018543"/>
    </source>
</evidence>
<evidence type="ECO:0000256" key="3">
    <source>
        <dbReference type="ARBA" id="ARBA00005176"/>
    </source>
</evidence>
<dbReference type="InterPro" id="IPR015421">
    <property type="entry name" value="PyrdxlP-dep_Trfase_major"/>
</dbReference>
<dbReference type="RefSeq" id="WP_282198433.1">
    <property type="nucleotide sequence ID" value="NZ_BOQE01000001.1"/>
</dbReference>
<accession>A0AAV4LC31</accession>
<dbReference type="InterPro" id="IPR004632">
    <property type="entry name" value="4NH2But_aminotransferase_bac"/>
</dbReference>
<evidence type="ECO:0000256" key="16">
    <source>
        <dbReference type="ARBA" id="ARBA00050054"/>
    </source>
</evidence>
<organism evidence="18 19">
    <name type="scientific">Collibacillus ludicampi</name>
    <dbReference type="NCBI Taxonomy" id="2771369"/>
    <lineage>
        <taxon>Bacteria</taxon>
        <taxon>Bacillati</taxon>
        <taxon>Bacillota</taxon>
        <taxon>Bacilli</taxon>
        <taxon>Bacillales</taxon>
        <taxon>Alicyclobacillaceae</taxon>
        <taxon>Collibacillus</taxon>
    </lineage>
</organism>
<dbReference type="PIRSF" id="PIRSF000521">
    <property type="entry name" value="Transaminase_4ab_Lys_Orn"/>
    <property type="match status" value="1"/>
</dbReference>
<sequence>MLTVERRFIKLNTEIPGPNARALLERRVKNVPQGVSNTVPSFAEKGEGALLTDVDGNTFIDFAGAIGTLNAGHCPPKVVEALKKQLDKYIHPGFNVMMYEPYIQLAEKLNQITPGSHAKKTFFLNSGAEAVENAVKIARKYTGRRAIISFDRGFHGRTLLAMSLTSKVKPYKFGFGPFAPDTYKMRYPYYYRAPYGITHEELDKQILVQLEEFFLSEVPAEDVAAIIMEPVQGEGGFVIPSKAFVQGVKNICEKYGILFIADEVQTGFGRTGKMFAMEHFEVVPDLMTMSKSIAAGLPISAVTGRAEIMDAANPGEIGGTYGGSPLGCVAALQVIEMMEEECLVDRANVIGEKILSRFQQMKETFNCIGDVRGLGAMCALEVVKDRQTKEPDKELTARIVQECYRQGVIILSAGLYGNVIRLLSPLVITDEQLEEGLEVMESVFSTIVQGERTVEGCFNDEKTVVY</sequence>
<evidence type="ECO:0000256" key="5">
    <source>
        <dbReference type="ARBA" id="ARBA00012876"/>
    </source>
</evidence>
<evidence type="ECO:0000256" key="4">
    <source>
        <dbReference type="ARBA" id="ARBA00008954"/>
    </source>
</evidence>
<evidence type="ECO:0000256" key="17">
    <source>
        <dbReference type="RuleBase" id="RU003560"/>
    </source>
</evidence>
<reference evidence="18" key="1">
    <citation type="journal article" date="2023" name="Int. J. Syst. Evol. Microbiol.">
        <title>Collibacillus ludicampi gen. nov., sp. nov., a new soil bacterium of the family Alicyclobacillaceae.</title>
        <authorList>
            <person name="Jojima T."/>
            <person name="Ioku Y."/>
            <person name="Fukuta Y."/>
            <person name="Shirasaka N."/>
            <person name="Matsumura Y."/>
            <person name="Mori M."/>
        </authorList>
    </citation>
    <scope>NUCLEOTIDE SEQUENCE</scope>
    <source>
        <strain evidence="18">TP075</strain>
    </source>
</reference>
<dbReference type="GO" id="GO:0047589">
    <property type="term" value="F:5-aminovalerate transaminase activity"/>
    <property type="evidence" value="ECO:0007669"/>
    <property type="project" value="UniProtKB-ARBA"/>
</dbReference>
<comment type="pathway">
    <text evidence="3">Amino-acid degradation; 4-aminobutanoate degradation.</text>
</comment>
<dbReference type="EC" id="2.6.1.19" evidence="6"/>
<dbReference type="InterPro" id="IPR005814">
    <property type="entry name" value="Aminotrans_3"/>
</dbReference>
<dbReference type="Proteomes" id="UP001057291">
    <property type="component" value="Unassembled WGS sequence"/>
</dbReference>
<comment type="catalytic activity">
    <reaction evidence="1">
        <text>(S)-3-amino-2-methylpropanoate + 2-oxoglutarate = 2-methyl-3-oxopropanoate + L-glutamate</text>
        <dbReference type="Rhea" id="RHEA:13993"/>
        <dbReference type="ChEBI" id="CHEBI:16810"/>
        <dbReference type="ChEBI" id="CHEBI:29985"/>
        <dbReference type="ChEBI" id="CHEBI:57700"/>
        <dbReference type="ChEBI" id="CHEBI:58655"/>
        <dbReference type="EC" id="2.6.1.22"/>
    </reaction>
</comment>
<dbReference type="GO" id="GO:0034386">
    <property type="term" value="F:4-aminobutyrate:2-oxoglutarate transaminase activity"/>
    <property type="evidence" value="ECO:0007669"/>
    <property type="project" value="UniProtKB-EC"/>
</dbReference>
<dbReference type="InterPro" id="IPR015422">
    <property type="entry name" value="PyrdxlP-dep_Trfase_small"/>
</dbReference>
<gene>
    <name evidence="18" type="primary">gabT</name>
    <name evidence="18" type="ORF">DNHGIG_07620</name>
</gene>
<name>A0AAV4LC31_9BACL</name>
<dbReference type="FunFam" id="3.40.640.10:FF:000013">
    <property type="entry name" value="4-aminobutyrate aminotransferase"/>
    <property type="match status" value="1"/>
</dbReference>
<protein>
    <recommendedName>
        <fullName evidence="7">4-aminobutyrate aminotransferase</fullName>
        <ecNumber evidence="6">2.6.1.19</ecNumber>
        <ecNumber evidence="5">2.6.1.22</ecNumber>
    </recommendedName>
    <alternativeName>
        <fullName evidence="13">(S)-3-amino-2-methylpropionate transaminase</fullName>
    </alternativeName>
    <alternativeName>
        <fullName evidence="14">GABA aminotransferase</fullName>
    </alternativeName>
    <alternativeName>
        <fullName evidence="12">Gamma-amino-N-butyrate transaminase</fullName>
    </alternativeName>
    <alternativeName>
        <fullName evidence="16">Glutamate:succinic semialdehyde transaminase</fullName>
    </alternativeName>
    <alternativeName>
        <fullName evidence="11">L-AIBAT</fullName>
    </alternativeName>
</protein>
<dbReference type="InterPro" id="IPR049704">
    <property type="entry name" value="Aminotrans_3_PPA_site"/>
</dbReference>
<dbReference type="CDD" id="cd00610">
    <property type="entry name" value="OAT_like"/>
    <property type="match status" value="1"/>
</dbReference>
<dbReference type="FunFam" id="3.90.1150.10:FF:000022">
    <property type="entry name" value="4-aminobutyrate aminotransferase"/>
    <property type="match status" value="1"/>
</dbReference>
<dbReference type="InterPro" id="IPR050103">
    <property type="entry name" value="Class-III_PLP-dep_AT"/>
</dbReference>
<evidence type="ECO:0000256" key="2">
    <source>
        <dbReference type="ARBA" id="ARBA00001933"/>
    </source>
</evidence>
<evidence type="ECO:0000256" key="10">
    <source>
        <dbReference type="ARBA" id="ARBA00022898"/>
    </source>
</evidence>
<dbReference type="NCBIfam" id="TIGR00700">
    <property type="entry name" value="GABAtrnsam"/>
    <property type="match status" value="1"/>
</dbReference>
<dbReference type="EC" id="2.6.1.22" evidence="5"/>
<evidence type="ECO:0000256" key="14">
    <source>
        <dbReference type="ARBA" id="ARBA00031787"/>
    </source>
</evidence>
<comment type="similarity">
    <text evidence="4 17">Belongs to the class-III pyridoxal-phosphate-dependent aminotransferase family.</text>
</comment>
<evidence type="ECO:0000256" key="9">
    <source>
        <dbReference type="ARBA" id="ARBA00022679"/>
    </source>
</evidence>
<keyword evidence="8" id="KW-0032">Aminotransferase</keyword>
<comment type="catalytic activity">
    <reaction evidence="15">
        <text>4-aminobutanoate + 2-oxoglutarate = succinate semialdehyde + L-glutamate</text>
        <dbReference type="Rhea" id="RHEA:23352"/>
        <dbReference type="ChEBI" id="CHEBI:16810"/>
        <dbReference type="ChEBI" id="CHEBI:29985"/>
        <dbReference type="ChEBI" id="CHEBI:57706"/>
        <dbReference type="ChEBI" id="CHEBI:59888"/>
        <dbReference type="EC" id="2.6.1.19"/>
    </reaction>
</comment>
<dbReference type="PANTHER" id="PTHR11986">
    <property type="entry name" value="AMINOTRANSFERASE CLASS III"/>
    <property type="match status" value="1"/>
</dbReference>